<dbReference type="Pfam" id="PF04230">
    <property type="entry name" value="PS_pyruv_trans"/>
    <property type="match status" value="1"/>
</dbReference>
<dbReference type="PANTHER" id="PTHR36836:SF1">
    <property type="entry name" value="COLANIC ACID BIOSYNTHESIS PROTEIN WCAK"/>
    <property type="match status" value="1"/>
</dbReference>
<dbReference type="AlphaFoldDB" id="A0A2V2MZ73"/>
<organism evidence="2 3">
    <name type="scientific">Methanospirillum lacunae</name>
    <dbReference type="NCBI Taxonomy" id="668570"/>
    <lineage>
        <taxon>Archaea</taxon>
        <taxon>Methanobacteriati</taxon>
        <taxon>Methanobacteriota</taxon>
        <taxon>Stenosarchaea group</taxon>
        <taxon>Methanomicrobia</taxon>
        <taxon>Methanomicrobiales</taxon>
        <taxon>Methanospirillaceae</taxon>
        <taxon>Methanospirillum</taxon>
    </lineage>
</organism>
<dbReference type="GO" id="GO:0016740">
    <property type="term" value="F:transferase activity"/>
    <property type="evidence" value="ECO:0007669"/>
    <property type="project" value="UniProtKB-KW"/>
</dbReference>
<comment type="caution">
    <text evidence="2">The sequence shown here is derived from an EMBL/GenBank/DDBJ whole genome shotgun (WGS) entry which is preliminary data.</text>
</comment>
<sequence>MNHEQPLFILAGNGSYENRGCEAIIRGTTKILRKFYCDPKFICLSHFQSEKIFQYQSRNEIDRNIIHISSSNFNRNIVLKNFWKLNTWRDIYHFFLKPESINRRVYKNMFPYLHSSTAVLSIGGDNYSLDYGIPKLFTTLDDLVLEHQKPLFIWGASIGPFNQIGKYEKYMSQHLNKVTGIFARESATTDYLHSIEVRKNVSTVADPAFLMEHEKPKGIDDYISLEKDSIGINLSPMMAKYVTGGDIEAWVLMASEIIQEICSKSDSTIYLIPHVTSLHSDDYRFMKEIFSRISCKKNKCVLIPPSYTASEMKWIISQMTFFIGSRTHATIAALSTSVPTLSLGYSLKAKGINQDIFGHNNYSLGPDKINSKTVVDMFSSMQERESEIRRELDLKIPTIKELALSAGDILKNVLDKY</sequence>
<protein>
    <submittedName>
        <fullName evidence="2">Polysaccharide pyruvyl transferase family protein</fullName>
    </submittedName>
</protein>
<gene>
    <name evidence="2" type="ORF">DK846_07405</name>
</gene>
<proteinExistence type="predicted"/>
<dbReference type="Proteomes" id="UP000245657">
    <property type="component" value="Unassembled WGS sequence"/>
</dbReference>
<feature type="domain" description="Polysaccharide pyruvyl transferase" evidence="1">
    <location>
        <begin position="18"/>
        <end position="346"/>
    </location>
</feature>
<name>A0A2V2MZ73_9EURY</name>
<evidence type="ECO:0000259" key="1">
    <source>
        <dbReference type="Pfam" id="PF04230"/>
    </source>
</evidence>
<dbReference type="EMBL" id="QGMY01000006">
    <property type="protein sequence ID" value="PWR72769.1"/>
    <property type="molecule type" value="Genomic_DNA"/>
</dbReference>
<evidence type="ECO:0000313" key="2">
    <source>
        <dbReference type="EMBL" id="PWR72769.1"/>
    </source>
</evidence>
<dbReference type="RefSeq" id="WP_109968280.1">
    <property type="nucleotide sequence ID" value="NZ_CP176093.1"/>
</dbReference>
<reference evidence="2 3" key="1">
    <citation type="submission" date="2018-05" db="EMBL/GenBank/DDBJ databases">
        <title>Draft genome of Methanospirillum lacunae Ki8-1.</title>
        <authorList>
            <person name="Dueholm M.S."/>
            <person name="Nielsen P.H."/>
            <person name="Bakmann L.F."/>
            <person name="Otzen D.E."/>
        </authorList>
    </citation>
    <scope>NUCLEOTIDE SEQUENCE [LARGE SCALE GENOMIC DNA]</scope>
    <source>
        <strain evidence="2 3">Ki8-1</strain>
    </source>
</reference>
<keyword evidence="3" id="KW-1185">Reference proteome</keyword>
<dbReference type="OrthoDB" id="135600at2157"/>
<dbReference type="PANTHER" id="PTHR36836">
    <property type="entry name" value="COLANIC ACID BIOSYNTHESIS PROTEIN WCAK"/>
    <property type="match status" value="1"/>
</dbReference>
<dbReference type="InterPro" id="IPR007345">
    <property type="entry name" value="Polysacch_pyruvyl_Trfase"/>
</dbReference>
<dbReference type="GeneID" id="97548529"/>
<evidence type="ECO:0000313" key="3">
    <source>
        <dbReference type="Proteomes" id="UP000245657"/>
    </source>
</evidence>
<accession>A0A2V2MZ73</accession>
<keyword evidence="2" id="KW-0808">Transferase</keyword>